<evidence type="ECO:0000313" key="10">
    <source>
        <dbReference type="Proteomes" id="UP000078561"/>
    </source>
</evidence>
<proteinExistence type="inferred from homology"/>
<gene>
    <name evidence="9" type="primary">ABSGL_11087.1 scaffold 12129</name>
</gene>
<dbReference type="GO" id="GO:0016251">
    <property type="term" value="F:RNA polymerase II general transcription initiation factor activity"/>
    <property type="evidence" value="ECO:0007669"/>
    <property type="project" value="TreeGrafter"/>
</dbReference>
<dbReference type="STRING" id="4829.A0A168QP55"/>
<evidence type="ECO:0000256" key="5">
    <source>
        <dbReference type="ARBA" id="ARBA00023242"/>
    </source>
</evidence>
<dbReference type="Proteomes" id="UP000078561">
    <property type="component" value="Unassembled WGS sequence"/>
</dbReference>
<evidence type="ECO:0000256" key="7">
    <source>
        <dbReference type="SAM" id="MobiDB-lite"/>
    </source>
</evidence>
<dbReference type="GO" id="GO:0051123">
    <property type="term" value="P:RNA polymerase II preinitiation complex assembly"/>
    <property type="evidence" value="ECO:0007669"/>
    <property type="project" value="InterPro"/>
</dbReference>
<feature type="domain" description="TAFII28-like protein" evidence="8">
    <location>
        <begin position="121"/>
        <end position="205"/>
    </location>
</feature>
<keyword evidence="4" id="KW-0804">Transcription</keyword>
<evidence type="ECO:0000259" key="8">
    <source>
        <dbReference type="Pfam" id="PF04719"/>
    </source>
</evidence>
<evidence type="ECO:0000256" key="2">
    <source>
        <dbReference type="ARBA" id="ARBA00009788"/>
    </source>
</evidence>
<dbReference type="FunFam" id="1.10.20.10:FF:000061">
    <property type="entry name" value="TFIID subunit"/>
    <property type="match status" value="1"/>
</dbReference>
<dbReference type="Gene3D" id="1.10.20.10">
    <property type="entry name" value="Histone, subunit A"/>
    <property type="match status" value="1"/>
</dbReference>
<comment type="similarity">
    <text evidence="2">Belongs to the TAF11 family.</text>
</comment>
<keyword evidence="5" id="KW-0539">Nucleus</keyword>
<evidence type="ECO:0000256" key="6">
    <source>
        <dbReference type="ARBA" id="ARBA00072882"/>
    </source>
</evidence>
<dbReference type="InterPro" id="IPR045127">
    <property type="entry name" value="TAF11-like"/>
</dbReference>
<dbReference type="Pfam" id="PF04719">
    <property type="entry name" value="TAFII28"/>
    <property type="match status" value="1"/>
</dbReference>
<feature type="compositionally biased region" description="Low complexity" evidence="7">
    <location>
        <begin position="57"/>
        <end position="70"/>
    </location>
</feature>
<organism evidence="9">
    <name type="scientific">Absidia glauca</name>
    <name type="common">Pin mould</name>
    <dbReference type="NCBI Taxonomy" id="4829"/>
    <lineage>
        <taxon>Eukaryota</taxon>
        <taxon>Fungi</taxon>
        <taxon>Fungi incertae sedis</taxon>
        <taxon>Mucoromycota</taxon>
        <taxon>Mucoromycotina</taxon>
        <taxon>Mucoromycetes</taxon>
        <taxon>Mucorales</taxon>
        <taxon>Cunninghamellaceae</taxon>
        <taxon>Absidia</taxon>
    </lineage>
</organism>
<keyword evidence="3" id="KW-0805">Transcription regulation</keyword>
<feature type="compositionally biased region" description="Polar residues" evidence="7">
    <location>
        <begin position="1"/>
        <end position="19"/>
    </location>
</feature>
<evidence type="ECO:0000256" key="4">
    <source>
        <dbReference type="ARBA" id="ARBA00023163"/>
    </source>
</evidence>
<dbReference type="AlphaFoldDB" id="A0A168QP55"/>
<comment type="subcellular location">
    <subcellularLocation>
        <location evidence="1">Nucleus</location>
    </subcellularLocation>
</comment>
<evidence type="ECO:0000313" key="9">
    <source>
        <dbReference type="EMBL" id="SAM05218.1"/>
    </source>
</evidence>
<dbReference type="EMBL" id="LT554433">
    <property type="protein sequence ID" value="SAM05218.1"/>
    <property type="molecule type" value="Genomic_DNA"/>
</dbReference>
<accession>A0A168QP55</accession>
<dbReference type="SUPFAM" id="SSF47113">
    <property type="entry name" value="Histone-fold"/>
    <property type="match status" value="1"/>
</dbReference>
<reference evidence="9" key="1">
    <citation type="submission" date="2016-04" db="EMBL/GenBank/DDBJ databases">
        <authorList>
            <person name="Evans L.H."/>
            <person name="Alamgir A."/>
            <person name="Owens N."/>
            <person name="Weber N.D."/>
            <person name="Virtaneva K."/>
            <person name="Barbian K."/>
            <person name="Babar A."/>
            <person name="Rosenke K."/>
        </authorList>
    </citation>
    <scope>NUCLEOTIDE SEQUENCE [LARGE SCALE GENOMIC DNA]</scope>
    <source>
        <strain evidence="9">CBS 101.48</strain>
    </source>
</reference>
<evidence type="ECO:0000256" key="3">
    <source>
        <dbReference type="ARBA" id="ARBA00023015"/>
    </source>
</evidence>
<feature type="region of interest" description="Disordered" evidence="7">
    <location>
        <begin position="1"/>
        <end position="103"/>
    </location>
</feature>
<dbReference type="PANTHER" id="PTHR13218">
    <property type="entry name" value="TRANSCRIPTION INITIATION FACTOR TFIID SUBUNIT 11-RELATED"/>
    <property type="match status" value="1"/>
</dbReference>
<dbReference type="PANTHER" id="PTHR13218:SF8">
    <property type="entry name" value="TRANSCRIPTION INITIATION FACTOR TFIID SUBUNIT 11"/>
    <property type="match status" value="1"/>
</dbReference>
<sequence>MLPTKRSLSYASPNANRTAYSPPYDASYPHKRPTSRRSSSAGIRHGSVETDRDDETSQPSSSQPDPASSQINTGSSQDTPAADGTNEKDDGDAEEDDKDELVMDDDMHAQMEKVKEDMKYLLENFSEDQLHRYEAYRRSALNRTNVKRLVSQVINQQCSQTMAFVVAGFSKVYVGEIVEKAREVMEEWGHTGAIRPEHIREAHRRYKLASSTAVIGKKMLKR</sequence>
<dbReference type="InterPro" id="IPR006809">
    <property type="entry name" value="TAFII28_dom"/>
</dbReference>
<keyword evidence="10" id="KW-1185">Reference proteome</keyword>
<dbReference type="CDD" id="cd08048">
    <property type="entry name" value="HFD_TAF11"/>
    <property type="match status" value="1"/>
</dbReference>
<feature type="compositionally biased region" description="Acidic residues" evidence="7">
    <location>
        <begin position="89"/>
        <end position="103"/>
    </location>
</feature>
<protein>
    <recommendedName>
        <fullName evidence="6">Transcription initiation factor TFIID subunit 11</fullName>
    </recommendedName>
</protein>
<dbReference type="GO" id="GO:0005669">
    <property type="term" value="C:transcription factor TFIID complex"/>
    <property type="evidence" value="ECO:0007669"/>
    <property type="project" value="InterPro"/>
</dbReference>
<dbReference type="OMA" id="MQSITRS"/>
<dbReference type="GO" id="GO:0046982">
    <property type="term" value="F:protein heterodimerization activity"/>
    <property type="evidence" value="ECO:0007669"/>
    <property type="project" value="InterPro"/>
</dbReference>
<evidence type="ECO:0000256" key="1">
    <source>
        <dbReference type="ARBA" id="ARBA00004123"/>
    </source>
</evidence>
<dbReference type="InParanoid" id="A0A168QP55"/>
<name>A0A168QP55_ABSGL</name>
<dbReference type="InterPro" id="IPR009072">
    <property type="entry name" value="Histone-fold"/>
</dbReference>
<dbReference type="OrthoDB" id="28335at2759"/>